<dbReference type="Proteomes" id="UP000234343">
    <property type="component" value="Chromosome"/>
</dbReference>
<evidence type="ECO:0000313" key="1">
    <source>
        <dbReference type="EMBL" id="AUH73107.1"/>
    </source>
</evidence>
<dbReference type="Proteomes" id="UP000054621">
    <property type="component" value="Unassembled WGS sequence"/>
</dbReference>
<dbReference type="EMBL" id="LNYV01000037">
    <property type="protein sequence ID" value="KTD54421.1"/>
    <property type="molecule type" value="Genomic_DNA"/>
</dbReference>
<accession>A0A0W0YBZ9</accession>
<organism evidence="2 3">
    <name type="scientific">Legionella sainthelensi</name>
    <dbReference type="NCBI Taxonomy" id="28087"/>
    <lineage>
        <taxon>Bacteria</taxon>
        <taxon>Pseudomonadati</taxon>
        <taxon>Pseudomonadota</taxon>
        <taxon>Gammaproteobacteria</taxon>
        <taxon>Legionellales</taxon>
        <taxon>Legionellaceae</taxon>
        <taxon>Legionella</taxon>
    </lineage>
</organism>
<reference evidence="2 3" key="1">
    <citation type="submission" date="2015-11" db="EMBL/GenBank/DDBJ databases">
        <title>Genomic analysis of 38 Legionella species identifies large and diverse effector repertoires.</title>
        <authorList>
            <person name="Burstein D."/>
            <person name="Amaro F."/>
            <person name="Zusman T."/>
            <person name="Lifshitz Z."/>
            <person name="Cohen O."/>
            <person name="Gilbert J.A."/>
            <person name="Pupko T."/>
            <person name="Shuman H.A."/>
            <person name="Segal G."/>
        </authorList>
    </citation>
    <scope>NUCLEOTIDE SEQUENCE [LARGE SCALE GENOMIC DNA]</scope>
    <source>
        <strain evidence="2 3">Mt.St.Helens-4</strain>
    </source>
</reference>
<dbReference type="KEGG" id="lsh:CAB17_14400"/>
<dbReference type="RefSeq" id="WP_035905624.1">
    <property type="nucleotide sequence ID" value="NZ_CAAAJE010000004.1"/>
</dbReference>
<evidence type="ECO:0000313" key="4">
    <source>
        <dbReference type="Proteomes" id="UP000234343"/>
    </source>
</evidence>
<reference evidence="1 4" key="2">
    <citation type="submission" date="2017-12" db="EMBL/GenBank/DDBJ databases">
        <title>Legionella sainthelensi LA01-117, whole genome sequence of a clinical isolate from New Zealand.</title>
        <authorList>
            <person name="Cree S.L."/>
            <person name="Slow S."/>
            <person name="Kennedy M.A."/>
            <person name="Murdoch D.R."/>
            <person name="Biggs P.J."/>
            <person name="Anderson T."/>
        </authorList>
    </citation>
    <scope>NUCLEOTIDE SEQUENCE [LARGE SCALE GENOMIC DNA]</scope>
    <source>
        <strain evidence="1 4">LA01-117</strain>
    </source>
</reference>
<dbReference type="EMBL" id="CP025491">
    <property type="protein sequence ID" value="AUH73107.1"/>
    <property type="molecule type" value="Genomic_DNA"/>
</dbReference>
<gene>
    <name evidence="1" type="ORF">CAB17_14400</name>
    <name evidence="2" type="ORF">Lsai_3243</name>
</gene>
<dbReference type="PATRIC" id="fig|28087.4.peg.3482"/>
<dbReference type="AlphaFoldDB" id="A0A0W0YBZ9"/>
<sequence>MKREHIIESLVNQFAENIKNLSDETLQDVESGKLVISLTPAVGKEAGGKGPIAKEPALAAAKGIAEPRRAASPAIAERVKTLR</sequence>
<keyword evidence="4" id="KW-1185">Reference proteome</keyword>
<protein>
    <submittedName>
        <fullName evidence="2">Uncharacterized protein</fullName>
    </submittedName>
</protein>
<proteinExistence type="predicted"/>
<name>A0A0W0YBZ9_9GAMM</name>
<evidence type="ECO:0000313" key="2">
    <source>
        <dbReference type="EMBL" id="KTD54421.1"/>
    </source>
</evidence>
<evidence type="ECO:0000313" key="3">
    <source>
        <dbReference type="Proteomes" id="UP000054621"/>
    </source>
</evidence>
<dbReference type="OrthoDB" id="5653869at2"/>